<sequence>MALKKVIKLSVPLVLAAYAGISAAQEPSAQSQQASPQESSNLNTQAPRASERLLMDIKRIINNRLVAVGERGHILISDDQGETWRQILVPTETLLTKLFFVDDKTGWAIGHDQTILKTENAGEEWRIQYESDNLDQPALFDIWFSDKNNGIAVGAYGLYLKTNDGGDSWEDVYQESLENEEIGFPHFYSIVQDGAAGRLYIAGELGFLAFSEDNGDTWQMAESPYDGSFFNAMVTPDNALLLMGLRGHLFRSSDQGETWSEVETGTISGLQESVILDDKRLLIVGSDGTQLISDDYGKTVQLIQRSDRIHLAHALSLLDGQIMLVGIQGAIKTQLK</sequence>
<dbReference type="EMBL" id="VIKR01000001">
    <property type="protein sequence ID" value="TQV76585.1"/>
    <property type="molecule type" value="Genomic_DNA"/>
</dbReference>
<evidence type="ECO:0000256" key="3">
    <source>
        <dbReference type="SAM" id="SignalP"/>
    </source>
</evidence>
<name>A0A545TH99_9GAMM</name>
<dbReference type="Gene3D" id="2.130.10.10">
    <property type="entry name" value="YVTN repeat-like/Quinoprotein amine dehydrogenase"/>
    <property type="match status" value="1"/>
</dbReference>
<dbReference type="AlphaFoldDB" id="A0A545TH99"/>
<dbReference type="GO" id="GO:0009523">
    <property type="term" value="C:photosystem II"/>
    <property type="evidence" value="ECO:0007669"/>
    <property type="project" value="UniProtKB-KW"/>
</dbReference>
<evidence type="ECO:0000256" key="1">
    <source>
        <dbReference type="ARBA" id="ARBA00022531"/>
    </source>
</evidence>
<dbReference type="OrthoDB" id="9813892at2"/>
<dbReference type="Proteomes" id="UP000317839">
    <property type="component" value="Unassembled WGS sequence"/>
</dbReference>
<keyword evidence="6" id="KW-1185">Reference proteome</keyword>
<dbReference type="InterPro" id="IPR015943">
    <property type="entry name" value="WD40/YVTN_repeat-like_dom_sf"/>
</dbReference>
<dbReference type="RefSeq" id="WP_142887945.1">
    <property type="nucleotide sequence ID" value="NZ_VIKR01000001.1"/>
</dbReference>
<accession>A0A545TH99</accession>
<protein>
    <recommendedName>
        <fullName evidence="4">Photosynthesis system II assembly factor Ycf48/Hcf136-like domain-containing protein</fullName>
    </recommendedName>
</protein>
<keyword evidence="3" id="KW-0732">Signal</keyword>
<feature type="signal peptide" evidence="3">
    <location>
        <begin position="1"/>
        <end position="24"/>
    </location>
</feature>
<evidence type="ECO:0000256" key="2">
    <source>
        <dbReference type="ARBA" id="ARBA00023276"/>
    </source>
</evidence>
<evidence type="ECO:0000313" key="6">
    <source>
        <dbReference type="Proteomes" id="UP000317839"/>
    </source>
</evidence>
<dbReference type="SUPFAM" id="SSF50939">
    <property type="entry name" value="Sialidases"/>
    <property type="match status" value="1"/>
</dbReference>
<dbReference type="Pfam" id="PF14870">
    <property type="entry name" value="PSII_BNR"/>
    <property type="match status" value="1"/>
</dbReference>
<dbReference type="InterPro" id="IPR028203">
    <property type="entry name" value="PSII_CF48-like_dom"/>
</dbReference>
<feature type="domain" description="Photosynthesis system II assembly factor Ycf48/Hcf136-like" evidence="4">
    <location>
        <begin position="137"/>
        <end position="259"/>
    </location>
</feature>
<dbReference type="InterPro" id="IPR002860">
    <property type="entry name" value="BNR_rpt"/>
</dbReference>
<evidence type="ECO:0000259" key="4">
    <source>
        <dbReference type="Pfam" id="PF14870"/>
    </source>
</evidence>
<dbReference type="PANTHER" id="PTHR47199">
    <property type="entry name" value="PHOTOSYSTEM II STABILITY/ASSEMBLY FACTOR HCF136, CHLOROPLASTIC"/>
    <property type="match status" value="1"/>
</dbReference>
<dbReference type="CDD" id="cd15482">
    <property type="entry name" value="Sialidase_non-viral"/>
    <property type="match status" value="1"/>
</dbReference>
<reference evidence="5 6" key="1">
    <citation type="submission" date="2019-06" db="EMBL/GenBank/DDBJ databases">
        <title>Draft genome of Aliikangiella marina GYP-15.</title>
        <authorList>
            <person name="Wang G."/>
        </authorList>
    </citation>
    <scope>NUCLEOTIDE SEQUENCE [LARGE SCALE GENOMIC DNA]</scope>
    <source>
        <strain evidence="5 6">GYP-15</strain>
    </source>
</reference>
<dbReference type="GO" id="GO:0015979">
    <property type="term" value="P:photosynthesis"/>
    <property type="evidence" value="ECO:0007669"/>
    <property type="project" value="UniProtKB-KW"/>
</dbReference>
<keyword evidence="1" id="KW-0602">Photosynthesis</keyword>
<proteinExistence type="predicted"/>
<dbReference type="PANTHER" id="PTHR47199:SF2">
    <property type="entry name" value="PHOTOSYSTEM II STABILITY_ASSEMBLY FACTOR HCF136, CHLOROPLASTIC"/>
    <property type="match status" value="1"/>
</dbReference>
<dbReference type="InterPro" id="IPR036278">
    <property type="entry name" value="Sialidase_sf"/>
</dbReference>
<organism evidence="5 6">
    <name type="scientific">Aliikangiella marina</name>
    <dbReference type="NCBI Taxonomy" id="1712262"/>
    <lineage>
        <taxon>Bacteria</taxon>
        <taxon>Pseudomonadati</taxon>
        <taxon>Pseudomonadota</taxon>
        <taxon>Gammaproteobacteria</taxon>
        <taxon>Oceanospirillales</taxon>
        <taxon>Pleioneaceae</taxon>
        <taxon>Aliikangiella</taxon>
    </lineage>
</organism>
<gene>
    <name evidence="5" type="ORF">FLL45_01105</name>
</gene>
<evidence type="ECO:0000313" key="5">
    <source>
        <dbReference type="EMBL" id="TQV76585.1"/>
    </source>
</evidence>
<feature type="chain" id="PRO_5022076036" description="Photosynthesis system II assembly factor Ycf48/Hcf136-like domain-containing protein" evidence="3">
    <location>
        <begin position="25"/>
        <end position="336"/>
    </location>
</feature>
<comment type="caution">
    <text evidence="5">The sequence shown here is derived from an EMBL/GenBank/DDBJ whole genome shotgun (WGS) entry which is preliminary data.</text>
</comment>
<dbReference type="Pfam" id="PF02012">
    <property type="entry name" value="BNR"/>
    <property type="match status" value="1"/>
</dbReference>
<keyword evidence="2" id="KW-0604">Photosystem II</keyword>